<dbReference type="Proteomes" id="UP000269945">
    <property type="component" value="Unassembled WGS sequence"/>
</dbReference>
<protein>
    <submittedName>
        <fullName evidence="2">Uncharacterized protein</fullName>
    </submittedName>
</protein>
<comment type="caution">
    <text evidence="2">The sequence shown here is derived from an EMBL/GenBank/DDBJ whole genome shotgun (WGS) entry which is preliminary data.</text>
</comment>
<dbReference type="EMBL" id="CYRY02041915">
    <property type="protein sequence ID" value="VCX31627.1"/>
    <property type="molecule type" value="Genomic_DNA"/>
</dbReference>
<proteinExistence type="predicted"/>
<name>A0A9X9Q675_GULGU</name>
<feature type="region of interest" description="Disordered" evidence="1">
    <location>
        <begin position="1"/>
        <end position="37"/>
    </location>
</feature>
<evidence type="ECO:0000313" key="2">
    <source>
        <dbReference type="EMBL" id="VCX31627.1"/>
    </source>
</evidence>
<dbReference type="AlphaFoldDB" id="A0A9X9Q675"/>
<organism evidence="2 3">
    <name type="scientific">Gulo gulo</name>
    <name type="common">Wolverine</name>
    <name type="synonym">Gluton</name>
    <dbReference type="NCBI Taxonomy" id="48420"/>
    <lineage>
        <taxon>Eukaryota</taxon>
        <taxon>Metazoa</taxon>
        <taxon>Chordata</taxon>
        <taxon>Craniata</taxon>
        <taxon>Vertebrata</taxon>
        <taxon>Euteleostomi</taxon>
        <taxon>Mammalia</taxon>
        <taxon>Eutheria</taxon>
        <taxon>Laurasiatheria</taxon>
        <taxon>Carnivora</taxon>
        <taxon>Caniformia</taxon>
        <taxon>Musteloidea</taxon>
        <taxon>Mustelidae</taxon>
        <taxon>Guloninae</taxon>
        <taxon>Gulo</taxon>
    </lineage>
</organism>
<evidence type="ECO:0000313" key="3">
    <source>
        <dbReference type="Proteomes" id="UP000269945"/>
    </source>
</evidence>
<evidence type="ECO:0000256" key="1">
    <source>
        <dbReference type="SAM" id="MobiDB-lite"/>
    </source>
</evidence>
<reference evidence="2 3" key="1">
    <citation type="submission" date="2018-10" db="EMBL/GenBank/DDBJ databases">
        <authorList>
            <person name="Ekblom R."/>
            <person name="Jareborg N."/>
        </authorList>
    </citation>
    <scope>NUCLEOTIDE SEQUENCE [LARGE SCALE GENOMIC DNA]</scope>
    <source>
        <tissue evidence="2">Muscle</tissue>
    </source>
</reference>
<keyword evidence="3" id="KW-1185">Reference proteome</keyword>
<sequence>MLPRAGEDAGMPLPSTDRSPGGSSPPRQSGGSSPPRQSPLVLNHWACGCLCFVFSLSVL</sequence>
<gene>
    <name evidence="2" type="ORF">BN2614_LOCUS1</name>
</gene>
<feature type="compositionally biased region" description="Low complexity" evidence="1">
    <location>
        <begin position="18"/>
        <end position="37"/>
    </location>
</feature>
<accession>A0A9X9Q675</accession>